<organism evidence="3 4">
    <name type="scientific">Devosia riboflavina</name>
    <dbReference type="NCBI Taxonomy" id="46914"/>
    <lineage>
        <taxon>Bacteria</taxon>
        <taxon>Pseudomonadati</taxon>
        <taxon>Pseudomonadota</taxon>
        <taxon>Alphaproteobacteria</taxon>
        <taxon>Hyphomicrobiales</taxon>
        <taxon>Devosiaceae</taxon>
        <taxon>Devosia</taxon>
    </lineage>
</organism>
<evidence type="ECO:0000256" key="1">
    <source>
        <dbReference type="SAM" id="SignalP"/>
    </source>
</evidence>
<dbReference type="OrthoDB" id="9798539at2"/>
<comment type="caution">
    <text evidence="3">The sequence shown here is derived from an EMBL/GenBank/DDBJ whole genome shotgun (WGS) entry which is preliminary data.</text>
</comment>
<dbReference type="EMBL" id="JQGC01000005">
    <property type="protein sequence ID" value="KFL31764.1"/>
    <property type="molecule type" value="Genomic_DNA"/>
</dbReference>
<feature type="chain" id="PRO_5001825936" description="Phytase-like domain-containing protein" evidence="1">
    <location>
        <begin position="22"/>
        <end position="361"/>
    </location>
</feature>
<dbReference type="STRING" id="46914.JP75_06820"/>
<evidence type="ECO:0000313" key="3">
    <source>
        <dbReference type="EMBL" id="KFL31764.1"/>
    </source>
</evidence>
<feature type="signal peptide" evidence="1">
    <location>
        <begin position="1"/>
        <end position="21"/>
    </location>
</feature>
<dbReference type="Proteomes" id="UP000028981">
    <property type="component" value="Unassembled WGS sequence"/>
</dbReference>
<dbReference type="InterPro" id="IPR027372">
    <property type="entry name" value="Phytase-like_dom"/>
</dbReference>
<name>A0A087M4G1_9HYPH</name>
<sequence>MLLKTHSLAALAILLATPAFAQDAAMKVDLLGSITLPTGLVIAGEEFGGISGLDYDARSGLFYAISDDRSQLAPARYYEIGLKIDAKGLSAVDVIRRVTLRDLAGNAFPNNGIDPESIRFNPATRTILWSSEGDTSGRPGIYEARLDGTMLRSFAVPDYYAPNADGTVGVYGNLAFESLALSTDGKTLYAATENALAQDGAKATLEAGSPSRVIAFDLASGQPTAEYLYETNPIAIAPTATTGDIFNDNGVSEFLTLEDGRFLVVERSFASGVGNQINFFAASLEGATDINGQEKAATDAVALTKELAFTLAEGDFGLDIDNIESVTFGPEVDGKKTLVVASDNNFNPIGQFTQFIVLTIE</sequence>
<keyword evidence="4" id="KW-1185">Reference proteome</keyword>
<keyword evidence="1" id="KW-0732">Signal</keyword>
<dbReference type="Pfam" id="PF13449">
    <property type="entry name" value="Phytase-like"/>
    <property type="match status" value="1"/>
</dbReference>
<proteinExistence type="predicted"/>
<dbReference type="SUPFAM" id="SSF63825">
    <property type="entry name" value="YWTD domain"/>
    <property type="match status" value="1"/>
</dbReference>
<reference evidence="3 4" key="1">
    <citation type="submission" date="2014-08" db="EMBL/GenBank/DDBJ databases">
        <authorList>
            <person name="Hassan Y.I."/>
            <person name="Lepp D."/>
            <person name="Zhou T."/>
        </authorList>
    </citation>
    <scope>NUCLEOTIDE SEQUENCE [LARGE SCALE GENOMIC DNA]</scope>
    <source>
        <strain evidence="3 4">IFO13584</strain>
    </source>
</reference>
<dbReference type="AlphaFoldDB" id="A0A087M4G1"/>
<feature type="domain" description="Phytase-like" evidence="2">
    <location>
        <begin position="46"/>
        <end position="346"/>
    </location>
</feature>
<evidence type="ECO:0000313" key="4">
    <source>
        <dbReference type="Proteomes" id="UP000028981"/>
    </source>
</evidence>
<gene>
    <name evidence="3" type="ORF">JP75_06820</name>
</gene>
<protein>
    <recommendedName>
        <fullName evidence="2">Phytase-like domain-containing protein</fullName>
    </recommendedName>
</protein>
<accession>A0A087M4G1</accession>
<dbReference type="RefSeq" id="WP_035080795.1">
    <property type="nucleotide sequence ID" value="NZ_JQGC01000005.1"/>
</dbReference>
<evidence type="ECO:0000259" key="2">
    <source>
        <dbReference type="Pfam" id="PF13449"/>
    </source>
</evidence>
<dbReference type="PANTHER" id="PTHR37957:SF1">
    <property type="entry name" value="PHYTASE-LIKE DOMAIN-CONTAINING PROTEIN"/>
    <property type="match status" value="1"/>
</dbReference>
<dbReference type="PANTHER" id="PTHR37957">
    <property type="entry name" value="BLR7070 PROTEIN"/>
    <property type="match status" value="1"/>
</dbReference>